<feature type="region of interest" description="Disordered" evidence="1">
    <location>
        <begin position="407"/>
        <end position="445"/>
    </location>
</feature>
<evidence type="ECO:0000259" key="2">
    <source>
        <dbReference type="Pfam" id="PF01738"/>
    </source>
</evidence>
<dbReference type="AlphaFoldDB" id="A0AAW1PZL5"/>
<accession>A0AAW1PZL5</accession>
<evidence type="ECO:0000256" key="1">
    <source>
        <dbReference type="SAM" id="MobiDB-lite"/>
    </source>
</evidence>
<dbReference type="InterPro" id="IPR002925">
    <property type="entry name" value="Dienelactn_hydro"/>
</dbReference>
<protein>
    <recommendedName>
        <fullName evidence="2">Dienelactone hydrolase domain-containing protein</fullName>
    </recommendedName>
</protein>
<name>A0AAW1PZL5_9CHLO</name>
<evidence type="ECO:0000313" key="3">
    <source>
        <dbReference type="EMBL" id="KAK9815250.1"/>
    </source>
</evidence>
<feature type="domain" description="Dienelactone hydrolase" evidence="2">
    <location>
        <begin position="33"/>
        <end position="242"/>
    </location>
</feature>
<gene>
    <name evidence="3" type="ORF">WJX72_000688</name>
</gene>
<dbReference type="PANTHER" id="PTHR17630:SF44">
    <property type="entry name" value="PROTEIN AIM2"/>
    <property type="match status" value="1"/>
</dbReference>
<reference evidence="3 4" key="1">
    <citation type="journal article" date="2024" name="Nat. Commun.">
        <title>Phylogenomics reveals the evolutionary origins of lichenization in chlorophyte algae.</title>
        <authorList>
            <person name="Puginier C."/>
            <person name="Libourel C."/>
            <person name="Otte J."/>
            <person name="Skaloud P."/>
            <person name="Haon M."/>
            <person name="Grisel S."/>
            <person name="Petersen M."/>
            <person name="Berrin J.G."/>
            <person name="Delaux P.M."/>
            <person name="Dal Grande F."/>
            <person name="Keller J."/>
        </authorList>
    </citation>
    <scope>NUCLEOTIDE SEQUENCE [LARGE SCALE GENOMIC DNA]</scope>
    <source>
        <strain evidence="3 4">SAG 2043</strain>
    </source>
</reference>
<dbReference type="Proteomes" id="UP001489004">
    <property type="component" value="Unassembled WGS sequence"/>
</dbReference>
<sequence length="445" mass="47653">MGSTGEEFKACCSGGHIWQGTPSGSEGTVGGVSAYIAEPATASDKAVLLLTDIYGWQAKNPRLIADRLAQNGFLVVIPDLFAGKHWTEGKPWSELRDWAAQFPKEAQLELVKRALADTRSQSQVEHVGLIGHCWGGLFTVLLTGEGIVDAGVIAHGSMITLDMVKAIKMPTMFLCAENDQQIPASFRAEIQQVLPELKTPTAFKLYPGTEHGFAVRGDITVPAVAAAADDAFAETLKFLTEHWQLYSAGKREEKACRFCHSTLPDWRQAHQALPRAPPIMTVTHNGAMHLLTVQPGEAGMAEFQANIRGIFGLQGTDVISLTFGCKAPGSGEDLTLEGWASFDAAVHCAAIAAGQRAMLETHGRRPDIQLGPSLLPAAAQSSADSTASTQELRSHSLDDAGILASMAESECASSSDSRPAPPTRRASKRTAHGMFSRFRPGPRLM</sequence>
<proteinExistence type="predicted"/>
<feature type="compositionally biased region" description="Low complexity" evidence="1">
    <location>
        <begin position="407"/>
        <end position="417"/>
    </location>
</feature>
<dbReference type="PANTHER" id="PTHR17630">
    <property type="entry name" value="DIENELACTONE HYDROLASE"/>
    <property type="match status" value="1"/>
</dbReference>
<dbReference type="Gene3D" id="3.40.50.1820">
    <property type="entry name" value="alpha/beta hydrolase"/>
    <property type="match status" value="1"/>
</dbReference>
<dbReference type="EMBL" id="JALJOR010000006">
    <property type="protein sequence ID" value="KAK9815250.1"/>
    <property type="molecule type" value="Genomic_DNA"/>
</dbReference>
<evidence type="ECO:0000313" key="4">
    <source>
        <dbReference type="Proteomes" id="UP001489004"/>
    </source>
</evidence>
<dbReference type="Pfam" id="PF01738">
    <property type="entry name" value="DLH"/>
    <property type="match status" value="1"/>
</dbReference>
<dbReference type="GO" id="GO:0016787">
    <property type="term" value="F:hydrolase activity"/>
    <property type="evidence" value="ECO:0007669"/>
    <property type="project" value="InterPro"/>
</dbReference>
<keyword evidence="4" id="KW-1185">Reference proteome</keyword>
<organism evidence="3 4">
    <name type="scientific">[Myrmecia] bisecta</name>
    <dbReference type="NCBI Taxonomy" id="41462"/>
    <lineage>
        <taxon>Eukaryota</taxon>
        <taxon>Viridiplantae</taxon>
        <taxon>Chlorophyta</taxon>
        <taxon>core chlorophytes</taxon>
        <taxon>Trebouxiophyceae</taxon>
        <taxon>Trebouxiales</taxon>
        <taxon>Trebouxiaceae</taxon>
        <taxon>Myrmecia</taxon>
    </lineage>
</organism>
<dbReference type="InterPro" id="IPR029058">
    <property type="entry name" value="AB_hydrolase_fold"/>
</dbReference>
<comment type="caution">
    <text evidence="3">The sequence shown here is derived from an EMBL/GenBank/DDBJ whole genome shotgun (WGS) entry which is preliminary data.</text>
</comment>
<dbReference type="SUPFAM" id="SSF53474">
    <property type="entry name" value="alpha/beta-Hydrolases"/>
    <property type="match status" value="1"/>
</dbReference>